<dbReference type="AlphaFoldDB" id="A0A377R6Q8"/>
<proteinExistence type="inferred from homology"/>
<accession>A0A377R6Q8</accession>
<comment type="subcellular location">
    <subcellularLocation>
        <location evidence="9">Cytoplasm</location>
    </subcellularLocation>
</comment>
<evidence type="ECO:0000256" key="9">
    <source>
        <dbReference type="HAMAP-Rule" id="MF_00772"/>
    </source>
</evidence>
<evidence type="ECO:0000256" key="4">
    <source>
        <dbReference type="ARBA" id="ARBA00022603"/>
    </source>
</evidence>
<evidence type="ECO:0000256" key="5">
    <source>
        <dbReference type="ARBA" id="ARBA00022679"/>
    </source>
</evidence>
<evidence type="ECO:0000259" key="11">
    <source>
        <dbReference type="Pfam" id="PF02870"/>
    </source>
</evidence>
<dbReference type="GO" id="GO:0005737">
    <property type="term" value="C:cytoplasm"/>
    <property type="evidence" value="ECO:0007669"/>
    <property type="project" value="UniProtKB-SubCell"/>
</dbReference>
<comment type="miscellaneous">
    <text evidence="9">This enzyme catalyzes only one turnover and therefore is not strictly catalytic. According to one definition, an enzyme is a biocatalyst that acts repeatedly and over many reaction cycles.</text>
</comment>
<feature type="domain" description="Methylguanine DNA methyltransferase ribonuclease-like" evidence="11">
    <location>
        <begin position="8"/>
        <end position="81"/>
    </location>
</feature>
<evidence type="ECO:0000313" key="12">
    <source>
        <dbReference type="EMBL" id="STR03255.1"/>
    </source>
</evidence>
<keyword evidence="4 9" id="KW-0489">Methyltransferase</keyword>
<dbReference type="SUPFAM" id="SSF53155">
    <property type="entry name" value="Methylated DNA-protein cysteine methyltransferase domain"/>
    <property type="match status" value="1"/>
</dbReference>
<dbReference type="InterPro" id="IPR036631">
    <property type="entry name" value="MGMT_N_sf"/>
</dbReference>
<evidence type="ECO:0000256" key="7">
    <source>
        <dbReference type="ARBA" id="ARBA00023204"/>
    </source>
</evidence>
<comment type="catalytic activity">
    <reaction evidence="8 9">
        <text>a 6-O-methyl-2'-deoxyguanosine in DNA + L-cysteinyl-[protein] = S-methyl-L-cysteinyl-[protein] + a 2'-deoxyguanosine in DNA</text>
        <dbReference type="Rhea" id="RHEA:24000"/>
        <dbReference type="Rhea" id="RHEA-COMP:10131"/>
        <dbReference type="Rhea" id="RHEA-COMP:10132"/>
        <dbReference type="Rhea" id="RHEA-COMP:11367"/>
        <dbReference type="Rhea" id="RHEA-COMP:11368"/>
        <dbReference type="ChEBI" id="CHEBI:29950"/>
        <dbReference type="ChEBI" id="CHEBI:82612"/>
        <dbReference type="ChEBI" id="CHEBI:85445"/>
        <dbReference type="ChEBI" id="CHEBI:85448"/>
        <dbReference type="EC" id="2.1.1.63"/>
    </reaction>
</comment>
<dbReference type="CDD" id="cd06445">
    <property type="entry name" value="ATase"/>
    <property type="match status" value="1"/>
</dbReference>
<dbReference type="InterPro" id="IPR036217">
    <property type="entry name" value="MethylDNA_cys_MeTrfase_DNAb"/>
</dbReference>
<comment type="similarity">
    <text evidence="2 9">Belongs to the MGMT family.</text>
</comment>
<dbReference type="EMBL" id="UGJJ01000003">
    <property type="protein sequence ID" value="STR03255.1"/>
    <property type="molecule type" value="Genomic_DNA"/>
</dbReference>
<dbReference type="Pfam" id="PF02870">
    <property type="entry name" value="Methyltransf_1N"/>
    <property type="match status" value="1"/>
</dbReference>
<sequence>MPVIQTRIFPSPLGKIIACATEQGLCLLEFVGSKRIEREQQELQRLLKRPIAVGGNVHLQQAEAELNEYFSGSRIQFGVALHTPGTPFQTAVWQALQAIPYGKTVSYREQAERIGKPAAVRAVAHANGANRVSVIIPCHRVIGADGSLTGYGGGLQRKQWLLAHERGDAPDNKDLFGESLF</sequence>
<dbReference type="InterPro" id="IPR014048">
    <property type="entry name" value="MethylDNA_cys_MeTrfase_DNA-bd"/>
</dbReference>
<keyword evidence="5 9" id="KW-0808">Transferase</keyword>
<evidence type="ECO:0000256" key="8">
    <source>
        <dbReference type="ARBA" id="ARBA00049348"/>
    </source>
</evidence>
<evidence type="ECO:0000313" key="13">
    <source>
        <dbReference type="Proteomes" id="UP000254293"/>
    </source>
</evidence>
<dbReference type="InterPro" id="IPR036388">
    <property type="entry name" value="WH-like_DNA-bd_sf"/>
</dbReference>
<protein>
    <recommendedName>
        <fullName evidence="9">Methylated-DNA--protein-cysteine methyltransferase</fullName>
        <ecNumber evidence="9">2.1.1.63</ecNumber>
    </recommendedName>
    <alternativeName>
        <fullName evidence="9">6-O-methylguanine-DNA methyltransferase</fullName>
        <shortName evidence="9">MGMT</shortName>
    </alternativeName>
    <alternativeName>
        <fullName evidence="9">O-6-methylguanine-DNA-alkyltransferase</fullName>
    </alternativeName>
</protein>
<dbReference type="HAMAP" id="MF_00772">
    <property type="entry name" value="OGT"/>
    <property type="match status" value="1"/>
</dbReference>
<comment type="catalytic activity">
    <reaction evidence="1 9">
        <text>a 4-O-methyl-thymidine in DNA + L-cysteinyl-[protein] = a thymidine in DNA + S-methyl-L-cysteinyl-[protein]</text>
        <dbReference type="Rhea" id="RHEA:53428"/>
        <dbReference type="Rhea" id="RHEA-COMP:10131"/>
        <dbReference type="Rhea" id="RHEA-COMP:10132"/>
        <dbReference type="Rhea" id="RHEA-COMP:13555"/>
        <dbReference type="Rhea" id="RHEA-COMP:13556"/>
        <dbReference type="ChEBI" id="CHEBI:29950"/>
        <dbReference type="ChEBI" id="CHEBI:82612"/>
        <dbReference type="ChEBI" id="CHEBI:137386"/>
        <dbReference type="ChEBI" id="CHEBI:137387"/>
        <dbReference type="EC" id="2.1.1.63"/>
    </reaction>
</comment>
<reference evidence="12 13" key="1">
    <citation type="submission" date="2018-06" db="EMBL/GenBank/DDBJ databases">
        <authorList>
            <consortium name="Pathogen Informatics"/>
            <person name="Doyle S."/>
        </authorList>
    </citation>
    <scope>NUCLEOTIDE SEQUENCE [LARGE SCALE GENOMIC DNA]</scope>
    <source>
        <strain evidence="12 13">NCTC13336</strain>
    </source>
</reference>
<dbReference type="FunFam" id="1.10.10.10:FF:000214">
    <property type="entry name" value="Methylated-DNA--protein-cysteine methyltransferase"/>
    <property type="match status" value="1"/>
</dbReference>
<dbReference type="PANTHER" id="PTHR10815:SF5">
    <property type="entry name" value="METHYLATED-DNA--PROTEIN-CYSTEINE METHYLTRANSFERASE"/>
    <property type="match status" value="1"/>
</dbReference>
<dbReference type="EC" id="2.1.1.63" evidence="9"/>
<dbReference type="InterPro" id="IPR008332">
    <property type="entry name" value="MethylG_MeTrfase_N"/>
</dbReference>
<dbReference type="RefSeq" id="WP_115309143.1">
    <property type="nucleotide sequence ID" value="NZ_UGJJ01000003.1"/>
</dbReference>
<dbReference type="OrthoDB" id="9811249at2"/>
<dbReference type="PANTHER" id="PTHR10815">
    <property type="entry name" value="METHYLATED-DNA--PROTEIN-CYSTEINE METHYLTRANSFERASE"/>
    <property type="match status" value="1"/>
</dbReference>
<dbReference type="Gene3D" id="3.30.160.70">
    <property type="entry name" value="Methylated DNA-protein cysteine methyltransferase domain"/>
    <property type="match status" value="1"/>
</dbReference>
<name>A0A377R6Q8_9NEIS</name>
<gene>
    <name evidence="12" type="primary">adaB</name>
    <name evidence="12" type="ORF">NCTC13336_02172</name>
</gene>
<keyword evidence="7 9" id="KW-0234">DNA repair</keyword>
<dbReference type="Gene3D" id="1.10.10.10">
    <property type="entry name" value="Winged helix-like DNA-binding domain superfamily/Winged helix DNA-binding domain"/>
    <property type="match status" value="1"/>
</dbReference>
<keyword evidence="13" id="KW-1185">Reference proteome</keyword>
<feature type="domain" description="Methylated-DNA-[protein]-cysteine S-methyltransferase DNA binding" evidence="10">
    <location>
        <begin position="87"/>
        <end position="166"/>
    </location>
</feature>
<dbReference type="Proteomes" id="UP000254293">
    <property type="component" value="Unassembled WGS sequence"/>
</dbReference>
<dbReference type="InterPro" id="IPR001497">
    <property type="entry name" value="MethylDNA_cys_MeTrfase_AS"/>
</dbReference>
<keyword evidence="3 9" id="KW-0963">Cytoplasm</keyword>
<dbReference type="PROSITE" id="PS00374">
    <property type="entry name" value="MGMT"/>
    <property type="match status" value="1"/>
</dbReference>
<evidence type="ECO:0000256" key="2">
    <source>
        <dbReference type="ARBA" id="ARBA00008711"/>
    </source>
</evidence>
<comment type="function">
    <text evidence="9">Involved in the cellular defense against the biological effects of O6-methylguanine (O6-MeG) and O4-methylthymine (O4-MeT) in DNA. Repairs the methylated nucleobase in DNA by stoichiometrically transferring the methyl group to a cysteine residue in the enzyme. This is a suicide reaction: the enzyme is irreversibly inactivated.</text>
</comment>
<evidence type="ECO:0000259" key="10">
    <source>
        <dbReference type="Pfam" id="PF01035"/>
    </source>
</evidence>
<keyword evidence="6 9" id="KW-0227">DNA damage</keyword>
<evidence type="ECO:0000256" key="3">
    <source>
        <dbReference type="ARBA" id="ARBA00022490"/>
    </source>
</evidence>
<dbReference type="SUPFAM" id="SSF46767">
    <property type="entry name" value="Methylated DNA-protein cysteine methyltransferase, C-terminal domain"/>
    <property type="match status" value="1"/>
</dbReference>
<dbReference type="Pfam" id="PF01035">
    <property type="entry name" value="DNA_binding_1"/>
    <property type="match status" value="1"/>
</dbReference>
<dbReference type="GO" id="GO:0003908">
    <property type="term" value="F:methylated-DNA-[protein]-cysteine S-methyltransferase activity"/>
    <property type="evidence" value="ECO:0007669"/>
    <property type="project" value="UniProtKB-UniRule"/>
</dbReference>
<dbReference type="GO" id="GO:0032259">
    <property type="term" value="P:methylation"/>
    <property type="evidence" value="ECO:0007669"/>
    <property type="project" value="UniProtKB-KW"/>
</dbReference>
<evidence type="ECO:0000256" key="6">
    <source>
        <dbReference type="ARBA" id="ARBA00022763"/>
    </source>
</evidence>
<dbReference type="InterPro" id="IPR023546">
    <property type="entry name" value="MGMT"/>
</dbReference>
<dbReference type="NCBIfam" id="TIGR00589">
    <property type="entry name" value="ogt"/>
    <property type="match status" value="1"/>
</dbReference>
<organism evidence="12 13">
    <name type="scientific">Kingella potus</name>
    <dbReference type="NCBI Taxonomy" id="265175"/>
    <lineage>
        <taxon>Bacteria</taxon>
        <taxon>Pseudomonadati</taxon>
        <taxon>Pseudomonadota</taxon>
        <taxon>Betaproteobacteria</taxon>
        <taxon>Neisseriales</taxon>
        <taxon>Neisseriaceae</taxon>
        <taxon>Kingella</taxon>
    </lineage>
</organism>
<dbReference type="GO" id="GO:0006307">
    <property type="term" value="P:DNA alkylation repair"/>
    <property type="evidence" value="ECO:0007669"/>
    <property type="project" value="UniProtKB-UniRule"/>
</dbReference>
<evidence type="ECO:0000256" key="1">
    <source>
        <dbReference type="ARBA" id="ARBA00001286"/>
    </source>
</evidence>
<feature type="active site" description="Nucleophile; methyl group acceptor" evidence="9">
    <location>
        <position position="138"/>
    </location>
</feature>